<organism evidence="1 2">
    <name type="scientific">Cardiocondyla obscurior</name>
    <dbReference type="NCBI Taxonomy" id="286306"/>
    <lineage>
        <taxon>Eukaryota</taxon>
        <taxon>Metazoa</taxon>
        <taxon>Ecdysozoa</taxon>
        <taxon>Arthropoda</taxon>
        <taxon>Hexapoda</taxon>
        <taxon>Insecta</taxon>
        <taxon>Pterygota</taxon>
        <taxon>Neoptera</taxon>
        <taxon>Endopterygota</taxon>
        <taxon>Hymenoptera</taxon>
        <taxon>Apocrita</taxon>
        <taxon>Aculeata</taxon>
        <taxon>Formicoidea</taxon>
        <taxon>Formicidae</taxon>
        <taxon>Myrmicinae</taxon>
        <taxon>Cardiocondyla</taxon>
    </lineage>
</organism>
<evidence type="ECO:0000313" key="1">
    <source>
        <dbReference type="EMBL" id="KAL0102905.1"/>
    </source>
</evidence>
<comment type="caution">
    <text evidence="1">The sequence shown here is derived from an EMBL/GenBank/DDBJ whole genome shotgun (WGS) entry which is preliminary data.</text>
</comment>
<dbReference type="AlphaFoldDB" id="A0AAW2EJ17"/>
<protein>
    <submittedName>
        <fullName evidence="1">Uncharacterized protein</fullName>
    </submittedName>
</protein>
<accession>A0AAW2EJ17</accession>
<sequence length="122" mass="14197">MIHAEKGRILRKKLISLNRKNLVLLLIITMINLKTYRCKSELSQVALGQSQLNDIDSYHAIIRLEKLTYLIMYTVKAVMRRLLNASTAPTVIATPMESSSPPNFCRYLDCRKKFLSQMRYLY</sequence>
<reference evidence="1 2" key="1">
    <citation type="submission" date="2023-03" db="EMBL/GenBank/DDBJ databases">
        <title>High recombination rates correlate with genetic variation in Cardiocondyla obscurior ants.</title>
        <authorList>
            <person name="Errbii M."/>
        </authorList>
    </citation>
    <scope>NUCLEOTIDE SEQUENCE [LARGE SCALE GENOMIC DNA]</scope>
    <source>
        <strain evidence="1">Alpha-2009</strain>
        <tissue evidence="1">Whole body</tissue>
    </source>
</reference>
<name>A0AAW2EJ17_9HYME</name>
<dbReference type="EMBL" id="JADYXP020000022">
    <property type="protein sequence ID" value="KAL0102905.1"/>
    <property type="molecule type" value="Genomic_DNA"/>
</dbReference>
<proteinExistence type="predicted"/>
<evidence type="ECO:0000313" key="2">
    <source>
        <dbReference type="Proteomes" id="UP001430953"/>
    </source>
</evidence>
<dbReference type="Proteomes" id="UP001430953">
    <property type="component" value="Unassembled WGS sequence"/>
</dbReference>
<keyword evidence="2" id="KW-1185">Reference proteome</keyword>
<gene>
    <name evidence="1" type="ORF">PUN28_018302</name>
</gene>